<organism evidence="1 2">
    <name type="scientific">Novosphingobium olei</name>
    <dbReference type="NCBI Taxonomy" id="2728851"/>
    <lineage>
        <taxon>Bacteria</taxon>
        <taxon>Pseudomonadati</taxon>
        <taxon>Pseudomonadota</taxon>
        <taxon>Alphaproteobacteria</taxon>
        <taxon>Sphingomonadales</taxon>
        <taxon>Sphingomonadaceae</taxon>
        <taxon>Novosphingobium</taxon>
    </lineage>
</organism>
<dbReference type="InterPro" id="IPR016516">
    <property type="entry name" value="UCP07580"/>
</dbReference>
<dbReference type="PANTHER" id="PTHR39456">
    <property type="entry name" value="METAL-DEPENDENT HYDROLASE"/>
    <property type="match status" value="1"/>
</dbReference>
<evidence type="ECO:0000313" key="2">
    <source>
        <dbReference type="Proteomes" id="UP000583556"/>
    </source>
</evidence>
<evidence type="ECO:0000313" key="1">
    <source>
        <dbReference type="EMBL" id="NML92581.1"/>
    </source>
</evidence>
<reference evidence="1 2" key="1">
    <citation type="submission" date="2020-04" db="EMBL/GenBank/DDBJ databases">
        <title>Novosphingobium sp. TW-4 isolated from soil.</title>
        <authorList>
            <person name="Dahal R.H."/>
            <person name="Chaudhary D.K."/>
        </authorList>
    </citation>
    <scope>NUCLEOTIDE SEQUENCE [LARGE SCALE GENOMIC DNA]</scope>
    <source>
        <strain evidence="1 2">TW-4</strain>
    </source>
</reference>
<gene>
    <name evidence="1" type="ORF">HHL27_02710</name>
</gene>
<dbReference type="Pfam" id="PF10118">
    <property type="entry name" value="Metal_hydrol"/>
    <property type="match status" value="1"/>
</dbReference>
<keyword evidence="1" id="KW-0378">Hydrolase</keyword>
<dbReference type="Proteomes" id="UP000583556">
    <property type="component" value="Unassembled WGS sequence"/>
</dbReference>
<protein>
    <submittedName>
        <fullName evidence="1">Metal-dependent hydrolase</fullName>
    </submittedName>
</protein>
<dbReference type="PIRSF" id="PIRSF007580">
    <property type="entry name" value="UCP07580"/>
    <property type="match status" value="1"/>
</dbReference>
<dbReference type="EMBL" id="JABBGM010000001">
    <property type="protein sequence ID" value="NML92581.1"/>
    <property type="molecule type" value="Genomic_DNA"/>
</dbReference>
<accession>A0A7Y0BMP4</accession>
<dbReference type="AlphaFoldDB" id="A0A7Y0BMP4"/>
<comment type="caution">
    <text evidence="1">The sequence shown here is derived from an EMBL/GenBank/DDBJ whole genome shotgun (WGS) entry which is preliminary data.</text>
</comment>
<proteinExistence type="predicted"/>
<keyword evidence="2" id="KW-1185">Reference proteome</keyword>
<sequence length="301" mass="34391">MTADLQALDVASAASAGKAAALGSATPADLELVVRDRRFGRERKLPRWWLNNDPIASAWYNALSLTFPRGEAFFIESVKAFREGTPPRLEAEIRDFIRQEINHTREHVAFNRAATEAGYDLSEMERRLAENLDEAKGRPPIANLATTMALEHFTAILALELLRTPAHLRGGEEETANLWRWHAIEEIEHKGVAYDTWLHATRDWSRWKRWKIKSLLMLAVTREFFIHRIDDTLELLRQDGLTGWKIKARLAAYLLIKPGLVSRILPLWLSYFLPGFHPWNHDDRALIGKAERDFPATAALA</sequence>
<dbReference type="RefSeq" id="WP_169491813.1">
    <property type="nucleotide sequence ID" value="NZ_JABBGM010000001.1"/>
</dbReference>
<dbReference type="PANTHER" id="PTHR39456:SF1">
    <property type="entry name" value="METAL-DEPENDENT HYDROLASE"/>
    <property type="match status" value="1"/>
</dbReference>
<name>A0A7Y0BMP4_9SPHN</name>
<dbReference type="GO" id="GO:0016787">
    <property type="term" value="F:hydrolase activity"/>
    <property type="evidence" value="ECO:0007669"/>
    <property type="project" value="UniProtKB-KW"/>
</dbReference>